<name>A0A5K7YI41_9BACT</name>
<dbReference type="InterPro" id="IPR046865">
    <property type="entry name" value="FapA_b_solenoid"/>
</dbReference>
<feature type="compositionally biased region" description="Basic and acidic residues" evidence="2">
    <location>
        <begin position="77"/>
        <end position="88"/>
    </location>
</feature>
<proteinExistence type="predicted"/>
<keyword evidence="5" id="KW-1185">Reference proteome</keyword>
<dbReference type="PANTHER" id="PTHR38032">
    <property type="entry name" value="POLYMERASE-RELATED"/>
    <property type="match status" value="1"/>
</dbReference>
<feature type="region of interest" description="Disordered" evidence="2">
    <location>
        <begin position="67"/>
        <end position="102"/>
    </location>
</feature>
<evidence type="ECO:0000259" key="3">
    <source>
        <dbReference type="Pfam" id="PF20250"/>
    </source>
</evidence>
<dbReference type="InterPro" id="IPR046866">
    <property type="entry name" value="FapA_N"/>
</dbReference>
<dbReference type="Pfam" id="PF20250">
    <property type="entry name" value="FapA_N"/>
    <property type="match status" value="1"/>
</dbReference>
<sequence>MTGEQGIDKKFGVIAVELNFVGQEKVDKALVVQNRIFEKTSVSMPIGEILMEMGVLSSEERSEILRVQNEVEGQPQTDKEPAPPERKGKPSRSAPKKGSNLDISVSKDKLKATAYIEGEVPAREFNVNDVKIMLHSQGILYGIADDTLIEAFLRGEFSVGEGWTIATGTEPVPDAPPQIVYHFDTDPLKIGTMTEDGLMDWKDRGRLPQVKEGDLLAEKNPGPKGKEGMDVYGKKIPIPKSREQRFKCGKGARRSPDGMQVHAASSGIPKLSCSGEIAVMPTLHIQGDISLETGHVEFDGHIEVAGAVEKGYRVKGGSLHANEIRDAQIDIDGDISAMNGIFGATIKAGGNLKAGHIHNSDIILAGDMAVEKEIIEATIEANGRCLINDGIIISSAVSAKMGITAMDIGTEASKSSELIVGIDRQMERDAEAIKNEIQAVKTERETLPTRLEALRNRSDEIGTQLGEVAQHQDKCMVQHRRLQEKIEAGLLKQGSAAAEKLQKTISELKTRQDAYDLEVAQLMEADETIDQEIKTTEKAITESAATLQELNTRLGTITEAQKTSVGLAAVKIGGNLFSGTRITGPHSTMVVQENLKRLSVVETDKPDHEGVKRWRFEINPFR</sequence>
<dbReference type="Pfam" id="PF03961">
    <property type="entry name" value="FapA"/>
    <property type="match status" value="1"/>
</dbReference>
<dbReference type="Proteomes" id="UP000427906">
    <property type="component" value="Chromosome"/>
</dbReference>
<dbReference type="Gene3D" id="1.10.287.510">
    <property type="entry name" value="Helix hairpin bin"/>
    <property type="match status" value="1"/>
</dbReference>
<keyword evidence="1" id="KW-0175">Coiled coil</keyword>
<reference evidence="4 5" key="1">
    <citation type="submission" date="2019-11" db="EMBL/GenBank/DDBJ databases">
        <title>Comparative genomics of hydrocarbon-degrading Desulfosarcina strains.</title>
        <authorList>
            <person name="Watanabe M."/>
            <person name="Kojima H."/>
            <person name="Fukui M."/>
        </authorList>
    </citation>
    <scope>NUCLEOTIDE SEQUENCE [LARGE SCALE GENOMIC DNA]</scope>
    <source>
        <strain evidence="4 5">PL12</strain>
    </source>
</reference>
<evidence type="ECO:0000256" key="1">
    <source>
        <dbReference type="SAM" id="Coils"/>
    </source>
</evidence>
<evidence type="ECO:0000313" key="4">
    <source>
        <dbReference type="EMBL" id="BBO68806.1"/>
    </source>
</evidence>
<dbReference type="AlphaFoldDB" id="A0A5K7YI41"/>
<dbReference type="InterPro" id="IPR005646">
    <property type="entry name" value="FapA"/>
</dbReference>
<dbReference type="PANTHER" id="PTHR38032:SF1">
    <property type="entry name" value="RNA-BINDING PROTEIN KHPB N-TERMINAL DOMAIN-CONTAINING PROTEIN"/>
    <property type="match status" value="1"/>
</dbReference>
<feature type="coiled-coil region" evidence="1">
    <location>
        <begin position="491"/>
        <end position="518"/>
    </location>
</feature>
<dbReference type="RefSeq" id="WP_167527763.1">
    <property type="nucleotide sequence ID" value="NZ_AP021874.1"/>
</dbReference>
<protein>
    <recommendedName>
        <fullName evidence="3">Flagellar Assembly Protein A N-terminal region domain-containing protein</fullName>
    </recommendedName>
</protein>
<dbReference type="EMBL" id="AP021874">
    <property type="protein sequence ID" value="BBO68806.1"/>
    <property type="molecule type" value="Genomic_DNA"/>
</dbReference>
<feature type="domain" description="Flagellar Assembly Protein A N-terminal region" evidence="3">
    <location>
        <begin position="102"/>
        <end position="271"/>
    </location>
</feature>
<organism evidence="4 5">
    <name type="scientific">Desulfosarcina alkanivorans</name>
    <dbReference type="NCBI Taxonomy" id="571177"/>
    <lineage>
        <taxon>Bacteria</taxon>
        <taxon>Pseudomonadati</taxon>
        <taxon>Thermodesulfobacteriota</taxon>
        <taxon>Desulfobacteria</taxon>
        <taxon>Desulfobacterales</taxon>
        <taxon>Desulfosarcinaceae</taxon>
        <taxon>Desulfosarcina</taxon>
    </lineage>
</organism>
<evidence type="ECO:0000313" key="5">
    <source>
        <dbReference type="Proteomes" id="UP000427906"/>
    </source>
</evidence>
<gene>
    <name evidence="4" type="ORF">DSCA_27360</name>
</gene>
<dbReference type="KEGG" id="dalk:DSCA_27360"/>
<evidence type="ECO:0000256" key="2">
    <source>
        <dbReference type="SAM" id="MobiDB-lite"/>
    </source>
</evidence>
<accession>A0A5K7YI41</accession>